<reference evidence="1" key="1">
    <citation type="journal article" date="2007" name="Science">
        <title>Draft genome of the filarial nematode parasite Brugia malayi.</title>
        <authorList>
            <person name="Ghedin E."/>
            <person name="Wang S."/>
            <person name="Spiro D."/>
            <person name="Caler E."/>
            <person name="Zhao Q."/>
            <person name="Crabtree J."/>
            <person name="Allen J.E."/>
            <person name="Delcher A.L."/>
            <person name="Guiliano D.B."/>
            <person name="Miranda-Saavedra D."/>
            <person name="Angiuoli S.V."/>
            <person name="Creasy T."/>
            <person name="Amedeo P."/>
            <person name="Haas B."/>
            <person name="El-Sayed N.M."/>
            <person name="Wortman J.R."/>
            <person name="Feldblyum T."/>
            <person name="Tallon L."/>
            <person name="Schatz M."/>
            <person name="Shumway M."/>
            <person name="Koo H."/>
            <person name="Salzberg S.L."/>
            <person name="Schobel S."/>
            <person name="Pertea M."/>
            <person name="Pop M."/>
            <person name="White O."/>
            <person name="Barton G.J."/>
            <person name="Carlow C.K."/>
            <person name="Crawford M.J."/>
            <person name="Daub J."/>
            <person name="Dimmic M.W."/>
            <person name="Estes C.F."/>
            <person name="Foster J.M."/>
            <person name="Ganatra M."/>
            <person name="Gregory W.F."/>
            <person name="Johnson N.M."/>
            <person name="Jin J."/>
            <person name="Komuniecki R."/>
            <person name="Korf I."/>
            <person name="Kumar S."/>
            <person name="Laney S."/>
            <person name="Li B.W."/>
            <person name="Li W."/>
            <person name="Lindblom T.H."/>
            <person name="Lustigman S."/>
            <person name="Ma D."/>
            <person name="Maina C.V."/>
            <person name="Martin D.M."/>
            <person name="McCarter J.P."/>
            <person name="McReynolds L."/>
            <person name="Mitreva M."/>
            <person name="Nutman T.B."/>
            <person name="Parkinson J."/>
            <person name="Peregrin-Alvarez J.M."/>
            <person name="Poole C."/>
            <person name="Ren Q."/>
            <person name="Saunders L."/>
            <person name="Sluder A.E."/>
            <person name="Smith K."/>
            <person name="Stanke M."/>
            <person name="Unnasch T.R."/>
            <person name="Ware J."/>
            <person name="Wei A.D."/>
            <person name="Weil G."/>
            <person name="Williams D.J."/>
            <person name="Zhang Y."/>
            <person name="Williams S.A."/>
            <person name="Fraser-Liggett C."/>
            <person name="Slatko B."/>
            <person name="Blaxter M.L."/>
            <person name="Scott A.L."/>
        </authorList>
    </citation>
    <scope>NUCLEOTIDE SEQUENCE</scope>
    <source>
        <strain evidence="1">FR3</strain>
    </source>
</reference>
<organism evidence="1">
    <name type="scientific">Brugia malayi</name>
    <name type="common">Filarial nematode worm</name>
    <dbReference type="NCBI Taxonomy" id="6279"/>
    <lineage>
        <taxon>Eukaryota</taxon>
        <taxon>Metazoa</taxon>
        <taxon>Ecdysozoa</taxon>
        <taxon>Nematoda</taxon>
        <taxon>Chromadorea</taxon>
        <taxon>Rhabditida</taxon>
        <taxon>Spirurina</taxon>
        <taxon>Spiruromorpha</taxon>
        <taxon>Filarioidea</taxon>
        <taxon>Onchocercidae</taxon>
        <taxon>Brugia</taxon>
    </lineage>
</organism>
<protein>
    <submittedName>
        <fullName evidence="1">Bm14229</fullName>
    </submittedName>
</protein>
<name>A0A1I9G330_BRUMA</name>
<proteinExistence type="predicted"/>
<dbReference type="EMBL" id="LN856981">
    <property type="protein sequence ID" value="CDP97334.1"/>
    <property type="molecule type" value="Genomic_DNA"/>
</dbReference>
<evidence type="ECO:0000313" key="1">
    <source>
        <dbReference type="EMBL" id="CDP97334.1"/>
    </source>
</evidence>
<accession>A0A1I9G330</accession>
<gene>
    <name evidence="1" type="primary">Bm14229</name>
    <name evidence="1" type="ORF">BM_Bm14229</name>
</gene>
<dbReference type="AlphaFoldDB" id="A0A1I9G330"/>
<reference evidence="1" key="2">
    <citation type="submission" date="2012-12" db="EMBL/GenBank/DDBJ databases">
        <authorList>
            <consortium name="WormBase Consortium"/>
            <person name="Ghedin E."/>
            <person name="Paulini M."/>
        </authorList>
    </citation>
    <scope>NUCLEOTIDE SEQUENCE</scope>
    <source>
        <strain evidence="1">FR3</strain>
    </source>
</reference>
<sequence>MRKVRARYNQLIVSIISEVSLLISLIHQHNQYWNYKHSELVSVM</sequence>